<dbReference type="SUPFAM" id="SSF51206">
    <property type="entry name" value="cAMP-binding domain-like"/>
    <property type="match status" value="1"/>
</dbReference>
<comment type="caution">
    <text evidence="5">The sequence shown here is derived from an EMBL/GenBank/DDBJ whole genome shotgun (WGS) entry which is preliminary data.</text>
</comment>
<dbReference type="InterPro" id="IPR036390">
    <property type="entry name" value="WH_DNA-bd_sf"/>
</dbReference>
<evidence type="ECO:0000256" key="2">
    <source>
        <dbReference type="ARBA" id="ARBA00023125"/>
    </source>
</evidence>
<evidence type="ECO:0000259" key="4">
    <source>
        <dbReference type="PROSITE" id="PS51063"/>
    </source>
</evidence>
<name>A0ABT0S0B9_9SPHN</name>
<dbReference type="InterPro" id="IPR050397">
    <property type="entry name" value="Env_Response_Regulators"/>
</dbReference>
<dbReference type="SUPFAM" id="SSF46785">
    <property type="entry name" value="Winged helix' DNA-binding domain"/>
    <property type="match status" value="1"/>
</dbReference>
<sequence>MAVITDELTQTDAAFAGNRLLATFSSEARKLIEPFGTMVEFQTGDIALTRGEQVVSSLFPVGPTLVSMEIELCGGRTVEAALIGRRGAVGGIVSCGQAPAFSRARVLVGGQALRVPMKALEDAKRESPFIANLFCRFSDYLLSQTMQSVACNAYHSIPERAARWLLHAQDRTGNRIELTQQALADLLGVQRTTVNAVLQSFEQDGLIATGRGVVRITDREGLSQRACECYERLETHFNSVIGGTGHGDS</sequence>
<keyword evidence="1" id="KW-0805">Transcription regulation</keyword>
<evidence type="ECO:0000256" key="1">
    <source>
        <dbReference type="ARBA" id="ARBA00023015"/>
    </source>
</evidence>
<dbReference type="InterPro" id="IPR014710">
    <property type="entry name" value="RmlC-like_jellyroll"/>
</dbReference>
<evidence type="ECO:0000313" key="5">
    <source>
        <dbReference type="EMBL" id="MCL6729303.1"/>
    </source>
</evidence>
<dbReference type="Proteomes" id="UP001165342">
    <property type="component" value="Unassembled WGS sequence"/>
</dbReference>
<proteinExistence type="predicted"/>
<dbReference type="InterPro" id="IPR012318">
    <property type="entry name" value="HTH_CRP"/>
</dbReference>
<feature type="domain" description="HTH crp-type" evidence="4">
    <location>
        <begin position="155"/>
        <end position="220"/>
    </location>
</feature>
<keyword evidence="2" id="KW-0238">DNA-binding</keyword>
<dbReference type="PROSITE" id="PS51063">
    <property type="entry name" value="HTH_CRP_2"/>
    <property type="match status" value="1"/>
</dbReference>
<evidence type="ECO:0000313" key="6">
    <source>
        <dbReference type="Proteomes" id="UP001165342"/>
    </source>
</evidence>
<dbReference type="PANTHER" id="PTHR24567:SF74">
    <property type="entry name" value="HTH-TYPE TRANSCRIPTIONAL REGULATOR ARCR"/>
    <property type="match status" value="1"/>
</dbReference>
<dbReference type="Pfam" id="PF13545">
    <property type="entry name" value="HTH_Crp_2"/>
    <property type="match status" value="1"/>
</dbReference>
<accession>A0ABT0S0B9</accession>
<dbReference type="EMBL" id="JAMGBE010000001">
    <property type="protein sequence ID" value="MCL6729303.1"/>
    <property type="molecule type" value="Genomic_DNA"/>
</dbReference>
<keyword evidence="6" id="KW-1185">Reference proteome</keyword>
<dbReference type="RefSeq" id="WP_249830771.1">
    <property type="nucleotide sequence ID" value="NZ_JAMGBE010000001.1"/>
</dbReference>
<evidence type="ECO:0000256" key="3">
    <source>
        <dbReference type="ARBA" id="ARBA00023163"/>
    </source>
</evidence>
<reference evidence="5" key="1">
    <citation type="submission" date="2022-05" db="EMBL/GenBank/DDBJ databases">
        <authorList>
            <person name="Jo J.-H."/>
            <person name="Im W.-T."/>
        </authorList>
    </citation>
    <scope>NUCLEOTIDE SEQUENCE</scope>
    <source>
        <strain evidence="5">SE220</strain>
    </source>
</reference>
<protein>
    <submittedName>
        <fullName evidence="5">Crp/Fnr family transcriptional regulator</fullName>
    </submittedName>
</protein>
<organism evidence="5 6">
    <name type="scientific">Sphingomonas hankyongi</name>
    <dbReference type="NCBI Taxonomy" id="2908209"/>
    <lineage>
        <taxon>Bacteria</taxon>
        <taxon>Pseudomonadati</taxon>
        <taxon>Pseudomonadota</taxon>
        <taxon>Alphaproteobacteria</taxon>
        <taxon>Sphingomonadales</taxon>
        <taxon>Sphingomonadaceae</taxon>
        <taxon>Sphingomonas</taxon>
    </lineage>
</organism>
<dbReference type="SMART" id="SM00419">
    <property type="entry name" value="HTH_CRP"/>
    <property type="match status" value="1"/>
</dbReference>
<dbReference type="Gene3D" id="2.60.120.10">
    <property type="entry name" value="Jelly Rolls"/>
    <property type="match status" value="1"/>
</dbReference>
<dbReference type="PANTHER" id="PTHR24567">
    <property type="entry name" value="CRP FAMILY TRANSCRIPTIONAL REGULATORY PROTEIN"/>
    <property type="match status" value="1"/>
</dbReference>
<dbReference type="InterPro" id="IPR018490">
    <property type="entry name" value="cNMP-bd_dom_sf"/>
</dbReference>
<gene>
    <name evidence="5" type="ORF">LZ538_04430</name>
</gene>
<keyword evidence="3" id="KW-0804">Transcription</keyword>